<reference evidence="3" key="1">
    <citation type="submission" date="2017-08" db="EMBL/GenBank/DDBJ databases">
        <authorList>
            <person name="Polle J.E."/>
            <person name="Barry K."/>
            <person name="Cushman J."/>
            <person name="Schmutz J."/>
            <person name="Tran D."/>
            <person name="Hathwaick L.T."/>
            <person name="Yim W.C."/>
            <person name="Jenkins J."/>
            <person name="Mckie-Krisberg Z.M."/>
            <person name="Prochnik S."/>
            <person name="Lindquist E."/>
            <person name="Dockter R.B."/>
            <person name="Adam C."/>
            <person name="Molina H."/>
            <person name="Bunkerborg J."/>
            <person name="Jin E."/>
            <person name="Buchheim M."/>
            <person name="Magnuson J."/>
        </authorList>
    </citation>
    <scope>NUCLEOTIDE SEQUENCE</scope>
    <source>
        <strain evidence="3">CCAP 19/18</strain>
    </source>
</reference>
<comment type="caution">
    <text evidence="3">The sequence shown here is derived from an EMBL/GenBank/DDBJ whole genome shotgun (WGS) entry which is preliminary data.</text>
</comment>
<sequence length="588" mass="63665">MQPCTGTLCTIVPKHLQQCSPVQGSCTQSCQSTATLQEHEAIEYLWHMRNAHISLLDRYHAAINIADSWAAAARAYLEAGHTFLGSCMQTGDIERMAVQGLDHTRRALEEQDAHYNAALDKLEDEDQRARYFHFRKQRAEIQWQLIYSVDLDDLAAGLDASALDKVLPNLVYGSITSEDCEELTPHHFGHLIPLGQAGLDYMMFQANSTGAALEQAMAGLQAACSDIPTLTAATQDLHIRVTDFLRDTRQHATQLSMLGTPDRPHSAQPALPTPTHIQQLPVGRSQLRFPLLHPQQQQQRQQLPMFPGSYPPNTVHPQPQQLLYPPGYLLPLQQPPPVQVPQQLLGQALQGGLTAGDLLQQHQQGVLPFAQPGGAAHQAPSLGPSPMGTSITGGLAVGPTGMPLGASPEELHALSQLGVPLQALGVYQRASQLNAGMDGLEHELRLERVRTEEMRQLVRSLKGSLRMSVEGPKVLEPHSLSGHSVPGQVEAFGPSTQPRLVEHRRSQQHSVSGSSLVEKIEPQQSWSSGHSGQELSFAGSDNTQSGSATSGIARKGRAQSPEKPTHMRKSSSGGGTGRAGSMGRGVAW</sequence>
<dbReference type="EMBL" id="MU069914">
    <property type="protein sequence ID" value="KAF5831887.1"/>
    <property type="molecule type" value="Genomic_DNA"/>
</dbReference>
<evidence type="ECO:0000259" key="2">
    <source>
        <dbReference type="Pfam" id="PF13815"/>
    </source>
</evidence>
<feature type="compositionally biased region" description="Gly residues" evidence="1">
    <location>
        <begin position="572"/>
        <end position="588"/>
    </location>
</feature>
<feature type="compositionally biased region" description="Polar residues" evidence="1">
    <location>
        <begin position="522"/>
        <end position="550"/>
    </location>
</feature>
<dbReference type="InterPro" id="IPR032714">
    <property type="entry name" value="DZIP1_N"/>
</dbReference>
<organism evidence="3 4">
    <name type="scientific">Dunaliella salina</name>
    <name type="common">Green alga</name>
    <name type="synonym">Protococcus salinus</name>
    <dbReference type="NCBI Taxonomy" id="3046"/>
    <lineage>
        <taxon>Eukaryota</taxon>
        <taxon>Viridiplantae</taxon>
        <taxon>Chlorophyta</taxon>
        <taxon>core chlorophytes</taxon>
        <taxon>Chlorophyceae</taxon>
        <taxon>CS clade</taxon>
        <taxon>Chlamydomonadales</taxon>
        <taxon>Dunaliellaceae</taxon>
        <taxon>Dunaliella</taxon>
    </lineage>
</organism>
<feature type="region of interest" description="Disordered" evidence="1">
    <location>
        <begin position="476"/>
        <end position="588"/>
    </location>
</feature>
<gene>
    <name evidence="3" type="ORF">DUNSADRAFT_12424</name>
</gene>
<evidence type="ECO:0000313" key="3">
    <source>
        <dbReference type="EMBL" id="KAF5831887.1"/>
    </source>
</evidence>
<evidence type="ECO:0000256" key="1">
    <source>
        <dbReference type="SAM" id="MobiDB-lite"/>
    </source>
</evidence>
<dbReference type="Pfam" id="PF13815">
    <property type="entry name" value="Dzip-like_N"/>
    <property type="match status" value="1"/>
</dbReference>
<feature type="domain" description="Cilium assembly protein DZIP1 N-terminal" evidence="2">
    <location>
        <begin position="132"/>
        <end position="225"/>
    </location>
</feature>
<protein>
    <recommendedName>
        <fullName evidence="2">Cilium assembly protein DZIP1 N-terminal domain-containing protein</fullName>
    </recommendedName>
</protein>
<proteinExistence type="predicted"/>
<accession>A0ABQ7GBA1</accession>
<dbReference type="Proteomes" id="UP000815325">
    <property type="component" value="Unassembled WGS sequence"/>
</dbReference>
<keyword evidence="4" id="KW-1185">Reference proteome</keyword>
<evidence type="ECO:0000313" key="4">
    <source>
        <dbReference type="Proteomes" id="UP000815325"/>
    </source>
</evidence>
<name>A0ABQ7GBA1_DUNSA</name>